<dbReference type="Pfam" id="PF04404">
    <property type="entry name" value="ERF"/>
    <property type="match status" value="1"/>
</dbReference>
<sequence length="228" mass="25691">MKVNEALISIREKIQNPEKKGLNPMFKSSYVELNDVLKVIANSLPEQASFTQPINVDKETGDSYIELHIITDEDEKTVSTMKVVEMDGNRGTNKLQMFGQSITYLRRYQLQSYFGLGAEDNDGSSDQNQQQRNNSRSTNRSSQSQNSQSQRSNLASKTRLNLINGHIEKLAEIMGSTNKAMTKVLRSHFPNVDFQNITNDVADEMLVDLNKQIDEAKQAIVQMAAQIS</sequence>
<evidence type="ECO:0000256" key="1">
    <source>
        <dbReference type="SAM" id="Coils"/>
    </source>
</evidence>
<accession>A0ABW4BT79</accession>
<keyword evidence="4" id="KW-1185">Reference proteome</keyword>
<comment type="caution">
    <text evidence="3">The sequence shown here is derived from an EMBL/GenBank/DDBJ whole genome shotgun (WGS) entry which is preliminary data.</text>
</comment>
<name>A0ABW4BT79_9LACO</name>
<proteinExistence type="predicted"/>
<protein>
    <submittedName>
        <fullName evidence="3">ERF family protein</fullName>
    </submittedName>
</protein>
<keyword evidence="1" id="KW-0175">Coiled coil</keyword>
<dbReference type="RefSeq" id="WP_164505332.1">
    <property type="nucleotide sequence ID" value="NZ_JBHTOI010000041.1"/>
</dbReference>
<evidence type="ECO:0000313" key="3">
    <source>
        <dbReference type="EMBL" id="MFD1418431.1"/>
    </source>
</evidence>
<evidence type="ECO:0000256" key="2">
    <source>
        <dbReference type="SAM" id="MobiDB-lite"/>
    </source>
</evidence>
<feature type="region of interest" description="Disordered" evidence="2">
    <location>
        <begin position="116"/>
        <end position="157"/>
    </location>
</feature>
<evidence type="ECO:0000313" key="4">
    <source>
        <dbReference type="Proteomes" id="UP001597251"/>
    </source>
</evidence>
<dbReference type="EMBL" id="JBHTOI010000041">
    <property type="protein sequence ID" value="MFD1418431.1"/>
    <property type="molecule type" value="Genomic_DNA"/>
</dbReference>
<feature type="coiled-coil region" evidence="1">
    <location>
        <begin position="199"/>
        <end position="226"/>
    </location>
</feature>
<feature type="compositionally biased region" description="Low complexity" evidence="2">
    <location>
        <begin position="124"/>
        <end position="153"/>
    </location>
</feature>
<reference evidence="4" key="1">
    <citation type="journal article" date="2019" name="Int. J. Syst. Evol. Microbiol.">
        <title>The Global Catalogue of Microorganisms (GCM) 10K type strain sequencing project: providing services to taxonomists for standard genome sequencing and annotation.</title>
        <authorList>
            <consortium name="The Broad Institute Genomics Platform"/>
            <consortium name="The Broad Institute Genome Sequencing Center for Infectious Disease"/>
            <person name="Wu L."/>
            <person name="Ma J."/>
        </authorList>
    </citation>
    <scope>NUCLEOTIDE SEQUENCE [LARGE SCALE GENOMIC DNA]</scope>
    <source>
        <strain evidence="4">CCM 8936</strain>
    </source>
</reference>
<dbReference type="Proteomes" id="UP001597251">
    <property type="component" value="Unassembled WGS sequence"/>
</dbReference>
<dbReference type="InterPro" id="IPR007499">
    <property type="entry name" value="ERF_bacteria_virus"/>
</dbReference>
<gene>
    <name evidence="3" type="ORF">ACFQ42_06740</name>
</gene>
<organism evidence="3 4">
    <name type="scientific">Companilactobacillus keshanensis</name>
    <dbReference type="NCBI Taxonomy" id="2486003"/>
    <lineage>
        <taxon>Bacteria</taxon>
        <taxon>Bacillati</taxon>
        <taxon>Bacillota</taxon>
        <taxon>Bacilli</taxon>
        <taxon>Lactobacillales</taxon>
        <taxon>Lactobacillaceae</taxon>
        <taxon>Companilactobacillus</taxon>
    </lineage>
</organism>